<dbReference type="AlphaFoldDB" id="A0A1D3UK39"/>
<evidence type="ECO:0000313" key="1">
    <source>
        <dbReference type="EMBL" id="SCQ20487.1"/>
    </source>
</evidence>
<dbReference type="SUPFAM" id="SSF53474">
    <property type="entry name" value="alpha/beta-Hydrolases"/>
    <property type="match status" value="1"/>
</dbReference>
<dbReference type="GO" id="GO:0016787">
    <property type="term" value="F:hydrolase activity"/>
    <property type="evidence" value="ECO:0007669"/>
    <property type="project" value="UniProtKB-KW"/>
</dbReference>
<dbReference type="EMBL" id="FMMM01000037">
    <property type="protein sequence ID" value="SCQ20487.1"/>
    <property type="molecule type" value="Genomic_DNA"/>
</dbReference>
<evidence type="ECO:0000313" key="2">
    <source>
        <dbReference type="Proteomes" id="UP000182057"/>
    </source>
</evidence>
<organism evidence="1 2">
    <name type="scientific">Tannerella forsythia</name>
    <name type="common">Bacteroides forsythus</name>
    <dbReference type="NCBI Taxonomy" id="28112"/>
    <lineage>
        <taxon>Bacteria</taxon>
        <taxon>Pseudomonadati</taxon>
        <taxon>Bacteroidota</taxon>
        <taxon>Bacteroidia</taxon>
        <taxon>Bacteroidales</taxon>
        <taxon>Tannerellaceae</taxon>
        <taxon>Tannerella</taxon>
    </lineage>
</organism>
<keyword evidence="1" id="KW-0378">Hydrolase</keyword>
<protein>
    <submittedName>
        <fullName evidence="1">Alpha/beta hydrolase family protein</fullName>
    </submittedName>
</protein>
<dbReference type="RefSeq" id="WP_074449684.1">
    <property type="nucleotide sequence ID" value="NZ_FMMM01000037.1"/>
</dbReference>
<dbReference type="OrthoDB" id="5513277at2"/>
<proteinExistence type="predicted"/>
<dbReference type="Gene3D" id="3.40.50.1820">
    <property type="entry name" value="alpha/beta hydrolase"/>
    <property type="match status" value="1"/>
</dbReference>
<name>A0A1D3UK39_TANFO</name>
<sequence>MKRNNTEVYQSAEGRRLLHDLYRKHLLALKVPLSEQMVETCFGDTHVMYYGSPSGMPVMCFSGEWVTNPLAMRPFIEGLDLSRLRLVAPDVPGGVGFSAEQRLQAAKYEYGQWAFQVMDSLGLRECAVLGYSWGANIALQLCTEALLCVRRLLLVQPAGITKNSSLKVEKLMRMGDKHEEQLTDELLKKHLMPVLSFEHDDLIEMARILFLHMKISKGDWKEFRKKDLHKFRAPVGLVADKSDCLFPGEEVMKRARKIIPFLEMSNLTNLGCHFGLFKNDDYTREVMASITDFLLRDVVDAR</sequence>
<accession>A0A1D3UK39</accession>
<reference evidence="1 2" key="1">
    <citation type="submission" date="2016-09" db="EMBL/GenBank/DDBJ databases">
        <authorList>
            <person name="Capua I."/>
            <person name="De Benedictis P."/>
            <person name="Joannis T."/>
            <person name="Lombin L.H."/>
            <person name="Cattoli G."/>
        </authorList>
    </citation>
    <scope>NUCLEOTIDE SEQUENCE [LARGE SCALE GENOMIC DNA]</scope>
    <source>
        <strain evidence="1 2">UB20</strain>
    </source>
</reference>
<dbReference type="Proteomes" id="UP000182057">
    <property type="component" value="Unassembled WGS sequence"/>
</dbReference>
<gene>
    <name evidence="1" type="ORF">TFUB20_01053</name>
</gene>
<dbReference type="InterPro" id="IPR029058">
    <property type="entry name" value="AB_hydrolase_fold"/>
</dbReference>